<protein>
    <submittedName>
        <fullName evidence="1">Transcriptional regulator</fullName>
    </submittedName>
</protein>
<accession>A0ABU9WWE8</accession>
<dbReference type="InterPro" id="IPR036388">
    <property type="entry name" value="WH-like_DNA-bd_sf"/>
</dbReference>
<dbReference type="InterPro" id="IPR011991">
    <property type="entry name" value="ArsR-like_HTH"/>
</dbReference>
<evidence type="ECO:0000313" key="1">
    <source>
        <dbReference type="EMBL" id="MEN2743490.1"/>
    </source>
</evidence>
<dbReference type="RefSeq" id="WP_345883017.1">
    <property type="nucleotide sequence ID" value="NZ_JBDFRB010000002.1"/>
</dbReference>
<proteinExistence type="predicted"/>
<dbReference type="CDD" id="cd00090">
    <property type="entry name" value="HTH_ARSR"/>
    <property type="match status" value="1"/>
</dbReference>
<dbReference type="SUPFAM" id="SSF46785">
    <property type="entry name" value="Winged helix' DNA-binding domain"/>
    <property type="match status" value="1"/>
</dbReference>
<name>A0ABU9WWE8_9MICC</name>
<dbReference type="EMBL" id="JBDFRB010000002">
    <property type="protein sequence ID" value="MEN2743490.1"/>
    <property type="molecule type" value="Genomic_DNA"/>
</dbReference>
<dbReference type="Gene3D" id="1.10.10.10">
    <property type="entry name" value="Winged helix-like DNA-binding domain superfamily/Winged helix DNA-binding domain"/>
    <property type="match status" value="1"/>
</dbReference>
<dbReference type="Proteomes" id="UP001422074">
    <property type="component" value="Unassembled WGS sequence"/>
</dbReference>
<dbReference type="InterPro" id="IPR036390">
    <property type="entry name" value="WH_DNA-bd_sf"/>
</dbReference>
<dbReference type="Pfam" id="PF13412">
    <property type="entry name" value="HTH_24"/>
    <property type="match status" value="1"/>
</dbReference>
<comment type="caution">
    <text evidence="1">The sequence shown here is derived from an EMBL/GenBank/DDBJ whole genome shotgun (WGS) entry which is preliminary data.</text>
</comment>
<gene>
    <name evidence="1" type="ORF">ABCQ75_02915</name>
</gene>
<organism evidence="1 2">
    <name type="scientific">Sinomonas halotolerans</name>
    <dbReference type="NCBI Taxonomy" id="1644133"/>
    <lineage>
        <taxon>Bacteria</taxon>
        <taxon>Bacillati</taxon>
        <taxon>Actinomycetota</taxon>
        <taxon>Actinomycetes</taxon>
        <taxon>Micrococcales</taxon>
        <taxon>Micrococcaceae</taxon>
        <taxon>Sinomonas</taxon>
    </lineage>
</organism>
<sequence length="233" mass="24131">MDSEGHRNPGWRDRLRALASLDDERRRALYLHVRDAGRPVGRDEAADALGLSRGAAAAHLDRLVDDGVLSASFAKRPGSGGPGSGRPSKFYSAAVGEVAAAVPERAYDLAGELLAAALERAAATGEPVHTSLAAVGREAGERLGRAHAAIDEALDATGYSPRRLEDGAIELGNCPFHRLSRGHREVVCSLNTALLTGAIAACGGRYGLEPLEPGEGTPCCARLVPGEGPGTQG</sequence>
<reference evidence="1 2" key="1">
    <citation type="submission" date="2024-05" db="EMBL/GenBank/DDBJ databases">
        <title>Sinomonas sp. nov., isolated from a waste landfill.</title>
        <authorList>
            <person name="Zhao Y."/>
        </authorList>
    </citation>
    <scope>NUCLEOTIDE SEQUENCE [LARGE SCALE GENOMIC DNA]</scope>
    <source>
        <strain evidence="1 2">CCTCC AB2014300</strain>
    </source>
</reference>
<evidence type="ECO:0000313" key="2">
    <source>
        <dbReference type="Proteomes" id="UP001422074"/>
    </source>
</evidence>
<keyword evidence="2" id="KW-1185">Reference proteome</keyword>